<reference evidence="3 4" key="1">
    <citation type="submission" date="2016-10" db="EMBL/GenBank/DDBJ databases">
        <authorList>
            <person name="Varghese N."/>
            <person name="Submissions S."/>
        </authorList>
    </citation>
    <scope>NUCLEOTIDE SEQUENCE [LARGE SCALE GENOMIC DNA]</scope>
    <source>
        <strain evidence="3 4">22B</strain>
    </source>
</reference>
<sequence>MIKRNSYLKKIIPFIDTDLVKVLTGLRRSGKSVMMELIKEELLKRGVEAEQILSVNFEDINYIELREHFKLNDWVKEKSINIKGKIYLFLDEIQEVANWEQIINSLRVSMNIDIYITGSNAKLLSSEMATYLAGRYVQFNIYPFSYQEYLLARETSDSIKEFQQYILLGGMPFLVNLSYMKEPSRQYLQDVYNSVLLKDIIQRNSIRDTDLLERILMFAFSNIGNPFSAASIAKFLKSENRKQSNDTILNHLKACTSAFIINKIPRMDLQGKKLLTINEKYYVADHGLREALLGNKQGDVGQLLENIVCIELLRRGYKVSVGKIGNLEIDFVAEKNEKKMYIQVSYLLADEGTIEREFGVYRKIHDNYPKYVLSLDDYDFSRDGIIHENIRNFLLRGDW</sequence>
<gene>
    <name evidence="3" type="ORF">SAMN04487865_10225</name>
</gene>
<dbReference type="Pfam" id="PF13173">
    <property type="entry name" value="AAA_14"/>
    <property type="match status" value="1"/>
</dbReference>
<dbReference type="RefSeq" id="WP_074840574.1">
    <property type="nucleotide sequence ID" value="NZ_CP047056.1"/>
</dbReference>
<name>A0A662ZB11_9GAMM</name>
<dbReference type="AlphaFoldDB" id="A0A662ZB11"/>
<dbReference type="PANTHER" id="PTHR33295">
    <property type="entry name" value="ATPASE"/>
    <property type="match status" value="1"/>
</dbReference>
<dbReference type="InterPro" id="IPR027417">
    <property type="entry name" value="P-loop_NTPase"/>
</dbReference>
<dbReference type="SUPFAM" id="SSF52540">
    <property type="entry name" value="P-loop containing nucleoside triphosphate hydrolases"/>
    <property type="match status" value="1"/>
</dbReference>
<dbReference type="EMBL" id="FOSF01000022">
    <property type="protein sequence ID" value="SFK07989.1"/>
    <property type="molecule type" value="Genomic_DNA"/>
</dbReference>
<dbReference type="PANTHER" id="PTHR33295:SF20">
    <property type="entry name" value="ATPASE"/>
    <property type="match status" value="1"/>
</dbReference>
<feature type="domain" description="DUF4143" evidence="2">
    <location>
        <begin position="198"/>
        <end position="345"/>
    </location>
</feature>
<dbReference type="InterPro" id="IPR025420">
    <property type="entry name" value="DUF4143"/>
</dbReference>
<proteinExistence type="predicted"/>
<evidence type="ECO:0000313" key="3">
    <source>
        <dbReference type="EMBL" id="SFK07989.1"/>
    </source>
</evidence>
<protein>
    <recommendedName>
        <fullName evidence="5">AAA domain-containing protein</fullName>
    </recommendedName>
</protein>
<keyword evidence="4" id="KW-1185">Reference proteome</keyword>
<evidence type="ECO:0000259" key="1">
    <source>
        <dbReference type="Pfam" id="PF13173"/>
    </source>
</evidence>
<feature type="domain" description="AAA" evidence="1">
    <location>
        <begin position="20"/>
        <end position="150"/>
    </location>
</feature>
<organism evidence="3 4">
    <name type="scientific">Succinivibrio dextrinosolvens</name>
    <dbReference type="NCBI Taxonomy" id="83771"/>
    <lineage>
        <taxon>Bacteria</taxon>
        <taxon>Pseudomonadati</taxon>
        <taxon>Pseudomonadota</taxon>
        <taxon>Gammaproteobacteria</taxon>
        <taxon>Aeromonadales</taxon>
        <taxon>Succinivibrionaceae</taxon>
        <taxon>Succinivibrio</taxon>
    </lineage>
</organism>
<evidence type="ECO:0000259" key="2">
    <source>
        <dbReference type="Pfam" id="PF13635"/>
    </source>
</evidence>
<evidence type="ECO:0008006" key="5">
    <source>
        <dbReference type="Google" id="ProtNLM"/>
    </source>
</evidence>
<dbReference type="Pfam" id="PF13635">
    <property type="entry name" value="DUF4143"/>
    <property type="match status" value="1"/>
</dbReference>
<evidence type="ECO:0000313" key="4">
    <source>
        <dbReference type="Proteomes" id="UP000243374"/>
    </source>
</evidence>
<dbReference type="Proteomes" id="UP000243374">
    <property type="component" value="Unassembled WGS sequence"/>
</dbReference>
<dbReference type="InterPro" id="IPR041682">
    <property type="entry name" value="AAA_14"/>
</dbReference>
<dbReference type="OrthoDB" id="9801684at2"/>
<accession>A0A662ZB11</accession>